<gene>
    <name evidence="3" type="ORF">EIY87_29025</name>
</gene>
<dbReference type="PANTHER" id="PTHR11645">
    <property type="entry name" value="PYRROLINE-5-CARBOXYLATE REDUCTASE"/>
    <property type="match status" value="1"/>
</dbReference>
<dbReference type="Gene3D" id="3.40.50.720">
    <property type="entry name" value="NAD(P)-binding Rossmann-like Domain"/>
    <property type="match status" value="1"/>
</dbReference>
<accession>A0A427T465</accession>
<evidence type="ECO:0000256" key="1">
    <source>
        <dbReference type="ARBA" id="ARBA00005525"/>
    </source>
</evidence>
<reference evidence="3 4" key="1">
    <citation type="submission" date="2018-12" db="EMBL/GenBank/DDBJ databases">
        <title>Amycolatopsis eburnea sp. nov. actinomycete associate with arbuscular mycorrhiza fungal spore.</title>
        <authorList>
            <person name="Lumyong S."/>
            <person name="Chaiya L."/>
        </authorList>
    </citation>
    <scope>NUCLEOTIDE SEQUENCE [LARGE SCALE GENOMIC DNA]</scope>
    <source>
        <strain evidence="3 4">GLM-1</strain>
    </source>
</reference>
<feature type="domain" description="Pyrroline-5-carboxylate reductase catalytic N-terminal" evidence="2">
    <location>
        <begin position="4"/>
        <end position="92"/>
    </location>
</feature>
<evidence type="ECO:0000313" key="3">
    <source>
        <dbReference type="EMBL" id="RSD13738.1"/>
    </source>
</evidence>
<comment type="similarity">
    <text evidence="1">Belongs to the pyrroline-5-carboxylate reductase family.</text>
</comment>
<evidence type="ECO:0000313" key="4">
    <source>
        <dbReference type="Proteomes" id="UP000267081"/>
    </source>
</evidence>
<dbReference type="AlphaFoldDB" id="A0A427T465"/>
<dbReference type="GO" id="GO:0004735">
    <property type="term" value="F:pyrroline-5-carboxylate reductase activity"/>
    <property type="evidence" value="ECO:0007669"/>
    <property type="project" value="TreeGrafter"/>
</dbReference>
<dbReference type="InterPro" id="IPR028939">
    <property type="entry name" value="P5C_Rdtase_cat_N"/>
</dbReference>
<dbReference type="GO" id="GO:0055129">
    <property type="term" value="P:L-proline biosynthetic process"/>
    <property type="evidence" value="ECO:0007669"/>
    <property type="project" value="TreeGrafter"/>
</dbReference>
<dbReference type="InterPro" id="IPR036291">
    <property type="entry name" value="NAD(P)-bd_dom_sf"/>
</dbReference>
<sequence>MRSYGFVGTGELTAAIVEGLGADSPEVFLSPRNAKIAHDLAARFPSARVCGSNQEVLDRTTTVVIAVRPQIARDVLAELAFRPEHVVVSAVAAVSLAELRELTAPAERIVRSIPLPTASRRASRTAMYPDDSVARALFERVGDVVVPADEPTLATFSAATATFAAHLDQLATIAGWMAEHGVAPEDANGYLAHVFGELGRTLAGFDGTLGELARKHETPGGINEQFRTAVRDPARVRKTLDDVLARVKGQ</sequence>
<dbReference type="Pfam" id="PF03807">
    <property type="entry name" value="F420_oxidored"/>
    <property type="match status" value="1"/>
</dbReference>
<dbReference type="Proteomes" id="UP000267081">
    <property type="component" value="Unassembled WGS sequence"/>
</dbReference>
<organism evidence="3 4">
    <name type="scientific">Amycolatopsis eburnea</name>
    <dbReference type="NCBI Taxonomy" id="2267691"/>
    <lineage>
        <taxon>Bacteria</taxon>
        <taxon>Bacillati</taxon>
        <taxon>Actinomycetota</taxon>
        <taxon>Actinomycetes</taxon>
        <taxon>Pseudonocardiales</taxon>
        <taxon>Pseudonocardiaceae</taxon>
        <taxon>Amycolatopsis</taxon>
    </lineage>
</organism>
<comment type="caution">
    <text evidence="3">The sequence shown here is derived from an EMBL/GenBank/DDBJ whole genome shotgun (WGS) entry which is preliminary data.</text>
</comment>
<proteinExistence type="inferred from homology"/>
<dbReference type="SUPFAM" id="SSF51735">
    <property type="entry name" value="NAD(P)-binding Rossmann-fold domains"/>
    <property type="match status" value="1"/>
</dbReference>
<name>A0A427T465_9PSEU</name>
<keyword evidence="4" id="KW-1185">Reference proteome</keyword>
<dbReference type="PANTHER" id="PTHR11645:SF13">
    <property type="entry name" value="PYRROLINE-5-CARBOXYLATE REDUCTASE CATALYTIC N-TERMINAL DOMAIN-CONTAINING PROTEIN"/>
    <property type="match status" value="1"/>
</dbReference>
<protein>
    <submittedName>
        <fullName evidence="3">Pyrroline-5-carboxylate reductase</fullName>
    </submittedName>
</protein>
<evidence type="ECO:0000259" key="2">
    <source>
        <dbReference type="Pfam" id="PF03807"/>
    </source>
</evidence>
<dbReference type="OrthoDB" id="4425838at2"/>
<dbReference type="RefSeq" id="WP_125313018.1">
    <property type="nucleotide sequence ID" value="NZ_RSEC01000058.1"/>
</dbReference>
<dbReference type="EMBL" id="RSEC01000058">
    <property type="protein sequence ID" value="RSD13738.1"/>
    <property type="molecule type" value="Genomic_DNA"/>
</dbReference>